<organism evidence="1 2">
    <name type="scientific">Pontibacter ramchanderi</name>
    <dbReference type="NCBI Taxonomy" id="1179743"/>
    <lineage>
        <taxon>Bacteria</taxon>
        <taxon>Pseudomonadati</taxon>
        <taxon>Bacteroidota</taxon>
        <taxon>Cytophagia</taxon>
        <taxon>Cytophagales</taxon>
        <taxon>Hymenobacteraceae</taxon>
        <taxon>Pontibacter</taxon>
    </lineage>
</organism>
<comment type="caution">
    <text evidence="1">The sequence shown here is derived from an EMBL/GenBank/DDBJ whole genome shotgun (WGS) entry which is preliminary data.</text>
</comment>
<protein>
    <submittedName>
        <fullName evidence="1">Uncharacterized protein</fullName>
    </submittedName>
</protein>
<dbReference type="RefSeq" id="WP_101447502.1">
    <property type="nucleotide sequence ID" value="NZ_PJMU01000010.1"/>
</dbReference>
<reference evidence="1 2" key="1">
    <citation type="submission" date="2017-12" db="EMBL/GenBank/DDBJ databases">
        <title>Genomic Encyclopedia of Type Strains, Phase III (KMG-III): the genomes of soil and plant-associated and newly described type strains.</title>
        <authorList>
            <person name="Whitman W."/>
        </authorList>
    </citation>
    <scope>NUCLEOTIDE SEQUENCE [LARGE SCALE GENOMIC DNA]</scope>
    <source>
        <strain evidence="1 2">LP43</strain>
    </source>
</reference>
<accession>A0A2N3U6L6</accession>
<evidence type="ECO:0000313" key="2">
    <source>
        <dbReference type="Proteomes" id="UP000233782"/>
    </source>
</evidence>
<name>A0A2N3U6L6_9BACT</name>
<proteinExistence type="predicted"/>
<dbReference type="OrthoDB" id="885857at2"/>
<keyword evidence="2" id="KW-1185">Reference proteome</keyword>
<evidence type="ECO:0000313" key="1">
    <source>
        <dbReference type="EMBL" id="PKV62389.1"/>
    </source>
</evidence>
<dbReference type="Proteomes" id="UP000233782">
    <property type="component" value="Unassembled WGS sequence"/>
</dbReference>
<dbReference type="AlphaFoldDB" id="A0A2N3U6L6"/>
<gene>
    <name evidence="1" type="ORF">BD749_3890</name>
</gene>
<dbReference type="EMBL" id="PJMU01000010">
    <property type="protein sequence ID" value="PKV62389.1"/>
    <property type="molecule type" value="Genomic_DNA"/>
</dbReference>
<sequence length="99" mass="11456">MSDVKERIVKQGFWFYGGSIKKGVMIKAINYDFWYETEKEEGLDMEGEVPKLNENGEMYMITWTDATFNENESFKVGNLDLESTVNLAESVVGKINWIK</sequence>